<evidence type="ECO:0000256" key="3">
    <source>
        <dbReference type="PROSITE-ProRule" id="PRU10007"/>
    </source>
</evidence>
<dbReference type="InterPro" id="IPR015590">
    <property type="entry name" value="Aldehyde_DH_dom"/>
</dbReference>
<dbReference type="FunFam" id="3.40.605.10:FF:000007">
    <property type="entry name" value="NAD/NADP-dependent betaine aldehyde dehydrogenase"/>
    <property type="match status" value="1"/>
</dbReference>
<reference evidence="6" key="1">
    <citation type="submission" date="2022-10" db="EMBL/GenBank/DDBJ databases">
        <title>The WGS of Solirubrobacter ginsenosidimutans DSM 21036.</title>
        <authorList>
            <person name="Jiang Z."/>
        </authorList>
    </citation>
    <scope>NUCLEOTIDE SEQUENCE</scope>
    <source>
        <strain evidence="6">DSM 21036</strain>
    </source>
</reference>
<dbReference type="Pfam" id="PF00171">
    <property type="entry name" value="Aldedh"/>
    <property type="match status" value="1"/>
</dbReference>
<dbReference type="PANTHER" id="PTHR42804:SF1">
    <property type="entry name" value="ALDEHYDE DEHYDROGENASE-RELATED"/>
    <property type="match status" value="1"/>
</dbReference>
<dbReference type="PANTHER" id="PTHR42804">
    <property type="entry name" value="ALDEHYDE DEHYDROGENASE"/>
    <property type="match status" value="1"/>
</dbReference>
<dbReference type="Gene3D" id="3.40.605.10">
    <property type="entry name" value="Aldehyde Dehydrogenase, Chain A, domain 1"/>
    <property type="match status" value="1"/>
</dbReference>
<proteinExistence type="inferred from homology"/>
<comment type="similarity">
    <text evidence="1 4">Belongs to the aldehyde dehydrogenase family.</text>
</comment>
<gene>
    <name evidence="6" type="ORF">OM076_00220</name>
</gene>
<dbReference type="CDD" id="cd07139">
    <property type="entry name" value="ALDH_AldA-Rv0768"/>
    <property type="match status" value="1"/>
</dbReference>
<name>A0A9X3RZV8_9ACTN</name>
<dbReference type="FunFam" id="3.40.309.10:FF:000009">
    <property type="entry name" value="Aldehyde dehydrogenase A"/>
    <property type="match status" value="1"/>
</dbReference>
<dbReference type="SUPFAM" id="SSF53720">
    <property type="entry name" value="ALDH-like"/>
    <property type="match status" value="1"/>
</dbReference>
<evidence type="ECO:0000256" key="4">
    <source>
        <dbReference type="RuleBase" id="RU003345"/>
    </source>
</evidence>
<evidence type="ECO:0000313" key="7">
    <source>
        <dbReference type="Proteomes" id="UP001149140"/>
    </source>
</evidence>
<feature type="active site" evidence="3">
    <location>
        <position position="267"/>
    </location>
</feature>
<dbReference type="InterPro" id="IPR029510">
    <property type="entry name" value="Ald_DH_CS_GLU"/>
</dbReference>
<sequence length="515" mass="55047">MLSREYPSLYIDGGWQAPDSTERFDVISPATGEKIGFVPAANDADIDRAVEAARKAFYETDWPTRPVAERAELMERLAALIGEHAPEFSDLTVDELGHNKITADVYHSVAPTLHWNYYAKVGREHTFAEVREADLTSMAGAAGGLIMKYESKSLLVREPVGVVAALTAFNFPLPGIAQKIAPAIVAGCTAVVKAPDPDPLTLFAMADLVTEAGFPPGVINIVAATREASEHLVAHPDVDMVTFTGSTEVGKKIGEVCGAQVKRCVLELGGKSAAIILEDADLDTAVPMVVALGAGTTQGENCTCMSRILAPRAQYDEIVARAIEVFKTYKVGDPHAADTVVGPLVTEAHRNRVLGYIKTAVGEGATVAFGGGIPSDLEHGWYVEPTLLTNVSNDSTIAQEEIFGPVIVVIPYDDEADAVRLANDSKFGLSGSVFTSDPVKGFEIARRIRTGTFRVNTMSADFNSSFGGYKESGIGREHGPYAIDEYLLDKTISIEPGEEVPDEVLHALQVVTANV</sequence>
<evidence type="ECO:0000256" key="2">
    <source>
        <dbReference type="ARBA" id="ARBA00023002"/>
    </source>
</evidence>
<protein>
    <submittedName>
        <fullName evidence="6">Aldehyde dehydrogenase</fullName>
    </submittedName>
</protein>
<evidence type="ECO:0000313" key="6">
    <source>
        <dbReference type="EMBL" id="MDA0158671.1"/>
    </source>
</evidence>
<evidence type="ECO:0000259" key="5">
    <source>
        <dbReference type="Pfam" id="PF00171"/>
    </source>
</evidence>
<organism evidence="6 7">
    <name type="scientific">Solirubrobacter ginsenosidimutans</name>
    <dbReference type="NCBI Taxonomy" id="490573"/>
    <lineage>
        <taxon>Bacteria</taxon>
        <taxon>Bacillati</taxon>
        <taxon>Actinomycetota</taxon>
        <taxon>Thermoleophilia</taxon>
        <taxon>Solirubrobacterales</taxon>
        <taxon>Solirubrobacteraceae</taxon>
        <taxon>Solirubrobacter</taxon>
    </lineage>
</organism>
<accession>A0A9X3RZV8</accession>
<keyword evidence="7" id="KW-1185">Reference proteome</keyword>
<dbReference type="AlphaFoldDB" id="A0A9X3RZV8"/>
<dbReference type="InterPro" id="IPR016161">
    <property type="entry name" value="Ald_DH/histidinol_DH"/>
</dbReference>
<evidence type="ECO:0000256" key="1">
    <source>
        <dbReference type="ARBA" id="ARBA00009986"/>
    </source>
</evidence>
<dbReference type="EMBL" id="JAPDOD010000001">
    <property type="protein sequence ID" value="MDA0158671.1"/>
    <property type="molecule type" value="Genomic_DNA"/>
</dbReference>
<dbReference type="Gene3D" id="3.40.309.10">
    <property type="entry name" value="Aldehyde Dehydrogenase, Chain A, domain 2"/>
    <property type="match status" value="1"/>
</dbReference>
<dbReference type="InterPro" id="IPR016163">
    <property type="entry name" value="Ald_DH_C"/>
</dbReference>
<dbReference type="Proteomes" id="UP001149140">
    <property type="component" value="Unassembled WGS sequence"/>
</dbReference>
<comment type="caution">
    <text evidence="6">The sequence shown here is derived from an EMBL/GenBank/DDBJ whole genome shotgun (WGS) entry which is preliminary data.</text>
</comment>
<dbReference type="GO" id="GO:0016620">
    <property type="term" value="F:oxidoreductase activity, acting on the aldehyde or oxo group of donors, NAD or NADP as acceptor"/>
    <property type="evidence" value="ECO:0007669"/>
    <property type="project" value="InterPro"/>
</dbReference>
<dbReference type="InterPro" id="IPR016162">
    <property type="entry name" value="Ald_DH_N"/>
</dbReference>
<dbReference type="PROSITE" id="PS00687">
    <property type="entry name" value="ALDEHYDE_DEHYDR_GLU"/>
    <property type="match status" value="1"/>
</dbReference>
<dbReference type="RefSeq" id="WP_270037262.1">
    <property type="nucleotide sequence ID" value="NZ_JAPDOD010000001.1"/>
</dbReference>
<keyword evidence="2 4" id="KW-0560">Oxidoreductase</keyword>
<feature type="domain" description="Aldehyde dehydrogenase" evidence="5">
    <location>
        <begin position="15"/>
        <end position="492"/>
    </location>
</feature>